<dbReference type="Gene3D" id="3.80.10.10">
    <property type="entry name" value="Ribonuclease Inhibitor"/>
    <property type="match status" value="2"/>
</dbReference>
<feature type="signal peptide" evidence="5">
    <location>
        <begin position="1"/>
        <end position="29"/>
    </location>
</feature>
<evidence type="ECO:0000313" key="7">
    <source>
        <dbReference type="Proteomes" id="UP001208570"/>
    </source>
</evidence>
<dbReference type="InterPro" id="IPR003591">
    <property type="entry name" value="Leu-rich_rpt_typical-subtyp"/>
</dbReference>
<evidence type="ECO:0000313" key="6">
    <source>
        <dbReference type="EMBL" id="KAK2159844.1"/>
    </source>
</evidence>
<evidence type="ECO:0000256" key="3">
    <source>
        <dbReference type="SAM" id="MobiDB-lite"/>
    </source>
</evidence>
<keyword evidence="1" id="KW-0433">Leucine-rich repeat</keyword>
<keyword evidence="4" id="KW-1133">Transmembrane helix</keyword>
<keyword evidence="2" id="KW-0677">Repeat</keyword>
<evidence type="ECO:0000256" key="5">
    <source>
        <dbReference type="SAM" id="SignalP"/>
    </source>
</evidence>
<comment type="caution">
    <text evidence="6">The sequence shown here is derived from an EMBL/GenBank/DDBJ whole genome shotgun (WGS) entry which is preliminary data.</text>
</comment>
<dbReference type="InterPro" id="IPR032675">
    <property type="entry name" value="LRR_dom_sf"/>
</dbReference>
<dbReference type="SMART" id="SM00369">
    <property type="entry name" value="LRR_TYP"/>
    <property type="match status" value="5"/>
</dbReference>
<sequence length="605" mass="66213">MASITCSVCTRSLQSALLMVVLLLSGTFTDDVAKCDAMCECQLISPNHITVHCARRDLPRIPADIPSDVTYLDVSYNRITALDGATIDVLERLKKLDLRNNLVSRVDGWTFQKLAALEELDLDNNLIQTVTPYMFSAASKLKILSLANNVITGIRHSAFIHLSLDSLNLRDNRKLTSLHSAAFNESGVNTLILDGCGIRDMDGDLLRPISGTLRVLSLSNMVDGLQLGSGALSSLNLDILQLVGNSMAPEALRFLAPGLKVKSLDLSLNKFARLDLAAMKRSHGTESLIVKKCHVREILDSESSSGAGGNRSRNLTGIRELDLSGNALTSFPVELFQWLPGLRNLNVADNPIGSMPDGAAGVLDRLESLDIANVSLTCGCPLRWFAEWRNVTKTLVVGDLCVTESRVEGGTARCSAPHQLTAWVESRSNNVTTFDIFCTASGNPAPRIRLATIQKVPDDNGSLLAVSGHGHLHFKANSRGCCGYSCTAVNNMGNDTITFHICPSGYHWTKPPDRGDDDDDDDDETGRDSIQVWILTIFLAVVLLTVLFTFGIICVIRMRRRGRFKSRLRKRREDEANPDETTGSHMVLMKSCRDEDDVINSSEFP</sequence>
<evidence type="ECO:0000256" key="2">
    <source>
        <dbReference type="ARBA" id="ARBA00022737"/>
    </source>
</evidence>
<evidence type="ECO:0000256" key="4">
    <source>
        <dbReference type="SAM" id="Phobius"/>
    </source>
</evidence>
<proteinExistence type="predicted"/>
<accession>A0AAD9JUV3</accession>
<keyword evidence="5" id="KW-0732">Signal</keyword>
<dbReference type="AlphaFoldDB" id="A0AAD9JUV3"/>
<evidence type="ECO:0000256" key="1">
    <source>
        <dbReference type="ARBA" id="ARBA00022614"/>
    </source>
</evidence>
<keyword evidence="4" id="KW-0472">Membrane</keyword>
<organism evidence="6 7">
    <name type="scientific">Paralvinella palmiformis</name>
    <dbReference type="NCBI Taxonomy" id="53620"/>
    <lineage>
        <taxon>Eukaryota</taxon>
        <taxon>Metazoa</taxon>
        <taxon>Spiralia</taxon>
        <taxon>Lophotrochozoa</taxon>
        <taxon>Annelida</taxon>
        <taxon>Polychaeta</taxon>
        <taxon>Sedentaria</taxon>
        <taxon>Canalipalpata</taxon>
        <taxon>Terebellida</taxon>
        <taxon>Terebelliformia</taxon>
        <taxon>Alvinellidae</taxon>
        <taxon>Paralvinella</taxon>
    </lineage>
</organism>
<dbReference type="PANTHER" id="PTHR24366">
    <property type="entry name" value="IG(IMMUNOGLOBULIN) AND LRR(LEUCINE RICH REPEAT) DOMAINS"/>
    <property type="match status" value="1"/>
</dbReference>
<dbReference type="Proteomes" id="UP001208570">
    <property type="component" value="Unassembled WGS sequence"/>
</dbReference>
<feature type="region of interest" description="Disordered" evidence="3">
    <location>
        <begin position="568"/>
        <end position="587"/>
    </location>
</feature>
<feature type="transmembrane region" description="Helical" evidence="4">
    <location>
        <begin position="532"/>
        <end position="556"/>
    </location>
</feature>
<keyword evidence="4" id="KW-0812">Transmembrane</keyword>
<dbReference type="Pfam" id="PF13855">
    <property type="entry name" value="LRR_8"/>
    <property type="match status" value="2"/>
</dbReference>
<gene>
    <name evidence="6" type="ORF">LSH36_145g06020</name>
</gene>
<dbReference type="EMBL" id="JAODUP010000145">
    <property type="protein sequence ID" value="KAK2159844.1"/>
    <property type="molecule type" value="Genomic_DNA"/>
</dbReference>
<dbReference type="PROSITE" id="PS51450">
    <property type="entry name" value="LRR"/>
    <property type="match status" value="1"/>
</dbReference>
<keyword evidence="7" id="KW-1185">Reference proteome</keyword>
<reference evidence="6" key="1">
    <citation type="journal article" date="2023" name="Mol. Biol. Evol.">
        <title>Third-Generation Sequencing Reveals the Adaptive Role of the Epigenome in Three Deep-Sea Polychaetes.</title>
        <authorList>
            <person name="Perez M."/>
            <person name="Aroh O."/>
            <person name="Sun Y."/>
            <person name="Lan Y."/>
            <person name="Juniper S.K."/>
            <person name="Young C.R."/>
            <person name="Angers B."/>
            <person name="Qian P.Y."/>
        </authorList>
    </citation>
    <scope>NUCLEOTIDE SEQUENCE</scope>
    <source>
        <strain evidence="6">P08H-3</strain>
    </source>
</reference>
<dbReference type="SUPFAM" id="SSF52058">
    <property type="entry name" value="L domain-like"/>
    <property type="match status" value="1"/>
</dbReference>
<dbReference type="PANTHER" id="PTHR24366:SF136">
    <property type="entry name" value="KEKKON 1, ISOFORM B"/>
    <property type="match status" value="1"/>
</dbReference>
<protein>
    <submittedName>
        <fullName evidence="6">Uncharacterized protein</fullName>
    </submittedName>
</protein>
<name>A0AAD9JUV3_9ANNE</name>
<feature type="chain" id="PRO_5042041001" evidence="5">
    <location>
        <begin position="30"/>
        <end position="605"/>
    </location>
</feature>
<dbReference type="InterPro" id="IPR001611">
    <property type="entry name" value="Leu-rich_rpt"/>
</dbReference>